<feature type="chain" id="PRO_5043848413" description="Prolactin receptor" evidence="16">
    <location>
        <begin position="28"/>
        <end position="515"/>
    </location>
</feature>
<dbReference type="InterPro" id="IPR036116">
    <property type="entry name" value="FN3_sf"/>
</dbReference>
<dbReference type="Gene3D" id="2.60.40.10">
    <property type="entry name" value="Immunoglobulins"/>
    <property type="match status" value="2"/>
</dbReference>
<dbReference type="CDD" id="cd00063">
    <property type="entry name" value="FN3"/>
    <property type="match status" value="1"/>
</dbReference>
<protein>
    <recommendedName>
        <fullName evidence="3">Prolactin receptor</fullName>
    </recommendedName>
</protein>
<evidence type="ECO:0000256" key="9">
    <source>
        <dbReference type="ARBA" id="ARBA00022989"/>
    </source>
</evidence>
<feature type="domain" description="Fibronectin type-III" evidence="17">
    <location>
        <begin position="138"/>
        <end position="236"/>
    </location>
</feature>
<accession>A0A5C6MZV4</accession>
<keyword evidence="13" id="KW-0325">Glycoprotein</keyword>
<dbReference type="PANTHER" id="PTHR23037:SF46">
    <property type="entry name" value="INTERLEUKIN 5 RECEPTOR SUBUNIT ALPHA"/>
    <property type="match status" value="1"/>
</dbReference>
<dbReference type="Proteomes" id="UP000324091">
    <property type="component" value="Chromosome 5"/>
</dbReference>
<dbReference type="SUPFAM" id="SSF49265">
    <property type="entry name" value="Fibronectin type III"/>
    <property type="match status" value="2"/>
</dbReference>
<feature type="region of interest" description="Disordered" evidence="14">
    <location>
        <begin position="369"/>
        <end position="398"/>
    </location>
</feature>
<dbReference type="FunFam" id="2.60.40.10:FF:000287">
    <property type="entry name" value="Prolactin receptor"/>
    <property type="match status" value="1"/>
</dbReference>
<evidence type="ECO:0000256" key="3">
    <source>
        <dbReference type="ARBA" id="ARBA00019818"/>
    </source>
</evidence>
<keyword evidence="7" id="KW-0677">Repeat</keyword>
<dbReference type="PROSITE" id="PS50853">
    <property type="entry name" value="FN3"/>
    <property type="match status" value="1"/>
</dbReference>
<evidence type="ECO:0000256" key="13">
    <source>
        <dbReference type="ARBA" id="ARBA00023180"/>
    </source>
</evidence>
<evidence type="ECO:0000256" key="11">
    <source>
        <dbReference type="ARBA" id="ARBA00023157"/>
    </source>
</evidence>
<dbReference type="FunFam" id="2.60.40.10:FF:000358">
    <property type="entry name" value="Prolactin receptor"/>
    <property type="match status" value="1"/>
</dbReference>
<keyword evidence="12 18" id="KW-0675">Receptor</keyword>
<feature type="signal peptide" evidence="16">
    <location>
        <begin position="1"/>
        <end position="27"/>
    </location>
</feature>
<dbReference type="InterPro" id="IPR003961">
    <property type="entry name" value="FN3_dom"/>
</dbReference>
<evidence type="ECO:0000256" key="12">
    <source>
        <dbReference type="ARBA" id="ARBA00023170"/>
    </source>
</evidence>
<evidence type="ECO:0000256" key="2">
    <source>
        <dbReference type="ARBA" id="ARBA00007885"/>
    </source>
</evidence>
<evidence type="ECO:0000256" key="15">
    <source>
        <dbReference type="SAM" id="Phobius"/>
    </source>
</evidence>
<evidence type="ECO:0000256" key="7">
    <source>
        <dbReference type="ARBA" id="ARBA00022737"/>
    </source>
</evidence>
<keyword evidence="10 15" id="KW-0472">Membrane</keyword>
<reference evidence="18 19" key="1">
    <citation type="submission" date="2019-04" db="EMBL/GenBank/DDBJ databases">
        <title>Chromosome genome assembly for Takifugu flavidus.</title>
        <authorList>
            <person name="Xiao S."/>
        </authorList>
    </citation>
    <scope>NUCLEOTIDE SEQUENCE [LARGE SCALE GENOMIC DNA]</scope>
    <source>
        <strain evidence="18">HTHZ2018</strain>
        <tissue evidence="18">Muscle</tissue>
    </source>
</reference>
<dbReference type="InterPro" id="IPR013783">
    <property type="entry name" value="Ig-like_fold"/>
</dbReference>
<gene>
    <name evidence="18" type="ORF">D4764_05G0003590</name>
</gene>
<dbReference type="SMART" id="SM00060">
    <property type="entry name" value="FN3"/>
    <property type="match status" value="2"/>
</dbReference>
<proteinExistence type="inferred from homology"/>
<keyword evidence="9 15" id="KW-1133">Transmembrane helix</keyword>
<evidence type="ECO:0000256" key="8">
    <source>
        <dbReference type="ARBA" id="ARBA00022833"/>
    </source>
</evidence>
<sequence length="515" mass="57786">MRGMIRMGRGARLVLLLLLSAAGESVSMSPPGTPVLLGCRSPEKETFTCWWLPGSDGGLPTTHRLYYDREGQVFISKLTGLQECPDYESAGNNSCFFDKSHTSIWVDYSLIVVAFNALGNATSDPLKIDVMEIVKPNPPENVTVLVESDEIPNLHISWEPPDNTDVRSGWITLKYSLRVRQENNSKWKEYLSGKQTHFSLYSLTPGVVYVVQVRCRLDHGSWSEWSEAAFKKVPNSLQRGKSFWILVSTLFAVPFMAAMCILVMKWNYIKRHILPPVPGPKIRGVDFRHLKDGQSEDFNTLLSNQNFPLMATWKDHMEEYLIVTEMDRNKNFFPPSVYCVGSEIQCEDLLCLQDHEKVKAHTANHKFVSEESFTNTESQPEDGQTGSHLNPAPSNPTENSLLYCTSTLNPHAIGGYVDVGPHLDHIEADSSAGRRLSSGQAENLSDDYSRVKDVNGGSVVFLETTPVHTSCQEKYYTDCERLKNKKPPEVTLREEAVTDFNDGGYIDAVPHTALM</sequence>
<evidence type="ECO:0000256" key="4">
    <source>
        <dbReference type="ARBA" id="ARBA00022692"/>
    </source>
</evidence>
<dbReference type="GO" id="GO:0046872">
    <property type="term" value="F:metal ion binding"/>
    <property type="evidence" value="ECO:0007669"/>
    <property type="project" value="UniProtKB-KW"/>
</dbReference>
<keyword evidence="19" id="KW-1185">Reference proteome</keyword>
<keyword evidence="6 16" id="KW-0732">Signal</keyword>
<evidence type="ECO:0000256" key="1">
    <source>
        <dbReference type="ARBA" id="ARBA00004479"/>
    </source>
</evidence>
<dbReference type="GO" id="GO:0004896">
    <property type="term" value="F:cytokine receptor activity"/>
    <property type="evidence" value="ECO:0007669"/>
    <property type="project" value="TreeGrafter"/>
</dbReference>
<dbReference type="AlphaFoldDB" id="A0A5C6MZV4"/>
<evidence type="ECO:0000313" key="19">
    <source>
        <dbReference type="Proteomes" id="UP000324091"/>
    </source>
</evidence>
<evidence type="ECO:0000256" key="16">
    <source>
        <dbReference type="SAM" id="SignalP"/>
    </source>
</evidence>
<evidence type="ECO:0000259" key="17">
    <source>
        <dbReference type="PROSITE" id="PS50853"/>
    </source>
</evidence>
<feature type="transmembrane region" description="Helical" evidence="15">
    <location>
        <begin position="243"/>
        <end position="264"/>
    </location>
</feature>
<comment type="subcellular location">
    <subcellularLocation>
        <location evidence="1">Membrane</location>
        <topology evidence="1">Single-pass type I membrane protein</topology>
    </subcellularLocation>
</comment>
<evidence type="ECO:0000256" key="5">
    <source>
        <dbReference type="ARBA" id="ARBA00022723"/>
    </source>
</evidence>
<name>A0A5C6MZV4_9TELE</name>
<comment type="similarity">
    <text evidence="2">Belongs to the type I cytokine receptor family. Type 1 subfamily.</text>
</comment>
<dbReference type="Pfam" id="PF00041">
    <property type="entry name" value="fn3"/>
    <property type="match status" value="1"/>
</dbReference>
<dbReference type="EMBL" id="RHFK02000018">
    <property type="protein sequence ID" value="TWW60269.1"/>
    <property type="molecule type" value="Genomic_DNA"/>
</dbReference>
<evidence type="ECO:0000256" key="10">
    <source>
        <dbReference type="ARBA" id="ARBA00023136"/>
    </source>
</evidence>
<comment type="caution">
    <text evidence="18">The sequence shown here is derived from an EMBL/GenBank/DDBJ whole genome shotgun (WGS) entry which is preliminary data.</text>
</comment>
<keyword evidence="4 15" id="KW-0812">Transmembrane</keyword>
<dbReference type="PANTHER" id="PTHR23037">
    <property type="entry name" value="CYTOKINE RECEPTOR"/>
    <property type="match status" value="1"/>
</dbReference>
<keyword evidence="8" id="KW-0862">Zinc</keyword>
<evidence type="ECO:0000256" key="6">
    <source>
        <dbReference type="ARBA" id="ARBA00022729"/>
    </source>
</evidence>
<dbReference type="InterPro" id="IPR015152">
    <property type="entry name" value="Growth/epo_recpt_lig-bind"/>
</dbReference>
<evidence type="ECO:0000256" key="14">
    <source>
        <dbReference type="SAM" id="MobiDB-lite"/>
    </source>
</evidence>
<dbReference type="GO" id="GO:0009897">
    <property type="term" value="C:external side of plasma membrane"/>
    <property type="evidence" value="ECO:0007669"/>
    <property type="project" value="TreeGrafter"/>
</dbReference>
<keyword evidence="5" id="KW-0479">Metal-binding</keyword>
<keyword evidence="11" id="KW-1015">Disulfide bond</keyword>
<dbReference type="Pfam" id="PF09067">
    <property type="entry name" value="EpoR_lig-bind"/>
    <property type="match status" value="1"/>
</dbReference>
<evidence type="ECO:0000313" key="18">
    <source>
        <dbReference type="EMBL" id="TWW60269.1"/>
    </source>
</evidence>
<organism evidence="18 19">
    <name type="scientific">Takifugu flavidus</name>
    <name type="common">sansaifugu</name>
    <dbReference type="NCBI Taxonomy" id="433684"/>
    <lineage>
        <taxon>Eukaryota</taxon>
        <taxon>Metazoa</taxon>
        <taxon>Chordata</taxon>
        <taxon>Craniata</taxon>
        <taxon>Vertebrata</taxon>
        <taxon>Euteleostomi</taxon>
        <taxon>Actinopterygii</taxon>
        <taxon>Neopterygii</taxon>
        <taxon>Teleostei</taxon>
        <taxon>Neoteleostei</taxon>
        <taxon>Acanthomorphata</taxon>
        <taxon>Eupercaria</taxon>
        <taxon>Tetraodontiformes</taxon>
        <taxon>Tetradontoidea</taxon>
        <taxon>Tetraodontidae</taxon>
        <taxon>Takifugu</taxon>
    </lineage>
</organism>
<feature type="compositionally biased region" description="Polar residues" evidence="14">
    <location>
        <begin position="371"/>
        <end position="388"/>
    </location>
</feature>